<evidence type="ECO:0000313" key="5">
    <source>
        <dbReference type="Proteomes" id="UP001152888"/>
    </source>
</evidence>
<reference evidence="4" key="1">
    <citation type="submission" date="2022-03" db="EMBL/GenBank/DDBJ databases">
        <authorList>
            <person name="Sayadi A."/>
        </authorList>
    </citation>
    <scope>NUCLEOTIDE SEQUENCE</scope>
</reference>
<keyword evidence="2" id="KW-0732">Signal</keyword>
<dbReference type="EMBL" id="CAKOFQ010006992">
    <property type="protein sequence ID" value="CAH1986107.1"/>
    <property type="molecule type" value="Genomic_DNA"/>
</dbReference>
<evidence type="ECO:0000256" key="1">
    <source>
        <dbReference type="ARBA" id="ARBA00023125"/>
    </source>
</evidence>
<sequence length="142" mass="16741">LCDIFYIYVYLYLDILLILAEPCQENIRERKECKFEYVFGLQKAFDETDKNTMGINEISRQFGKHPVLDFDNERRLVKHILKLGEAGFPPNRQAIRMFAQFAGKLNLKHNFDHDNEMAGGAWFKSFIERNPELCNRQAEGLY</sequence>
<accession>A0A9P0L210</accession>
<dbReference type="Pfam" id="PF03221">
    <property type="entry name" value="HTH_Tnp_Tc5"/>
    <property type="match status" value="1"/>
</dbReference>
<gene>
    <name evidence="4" type="ORF">ACAOBT_LOCUS17063</name>
</gene>
<evidence type="ECO:0000313" key="4">
    <source>
        <dbReference type="EMBL" id="CAH1986107.1"/>
    </source>
</evidence>
<feature type="chain" id="PRO_5040486057" description="HTH CENPB-type domain-containing protein" evidence="2">
    <location>
        <begin position="21"/>
        <end position="142"/>
    </location>
</feature>
<evidence type="ECO:0000259" key="3">
    <source>
        <dbReference type="Pfam" id="PF03221"/>
    </source>
</evidence>
<feature type="non-terminal residue" evidence="4">
    <location>
        <position position="142"/>
    </location>
</feature>
<dbReference type="Proteomes" id="UP001152888">
    <property type="component" value="Unassembled WGS sequence"/>
</dbReference>
<protein>
    <recommendedName>
        <fullName evidence="3">HTH CENPB-type domain-containing protein</fullName>
    </recommendedName>
</protein>
<organism evidence="4 5">
    <name type="scientific">Acanthoscelides obtectus</name>
    <name type="common">Bean weevil</name>
    <name type="synonym">Bruchus obtectus</name>
    <dbReference type="NCBI Taxonomy" id="200917"/>
    <lineage>
        <taxon>Eukaryota</taxon>
        <taxon>Metazoa</taxon>
        <taxon>Ecdysozoa</taxon>
        <taxon>Arthropoda</taxon>
        <taxon>Hexapoda</taxon>
        <taxon>Insecta</taxon>
        <taxon>Pterygota</taxon>
        <taxon>Neoptera</taxon>
        <taxon>Endopterygota</taxon>
        <taxon>Coleoptera</taxon>
        <taxon>Polyphaga</taxon>
        <taxon>Cucujiformia</taxon>
        <taxon>Chrysomeloidea</taxon>
        <taxon>Chrysomelidae</taxon>
        <taxon>Bruchinae</taxon>
        <taxon>Bruchini</taxon>
        <taxon>Acanthoscelides</taxon>
    </lineage>
</organism>
<proteinExistence type="predicted"/>
<dbReference type="InterPro" id="IPR006600">
    <property type="entry name" value="HTH_CenpB_DNA-bd_dom"/>
</dbReference>
<keyword evidence="5" id="KW-1185">Reference proteome</keyword>
<name>A0A9P0L210_ACAOB</name>
<dbReference type="OrthoDB" id="6778796at2759"/>
<evidence type="ECO:0000256" key="2">
    <source>
        <dbReference type="SAM" id="SignalP"/>
    </source>
</evidence>
<comment type="caution">
    <text evidence="4">The sequence shown here is derived from an EMBL/GenBank/DDBJ whole genome shotgun (WGS) entry which is preliminary data.</text>
</comment>
<dbReference type="GO" id="GO:0003677">
    <property type="term" value="F:DNA binding"/>
    <property type="evidence" value="ECO:0007669"/>
    <property type="project" value="UniProtKB-KW"/>
</dbReference>
<feature type="domain" description="HTH CENPB-type" evidence="3">
    <location>
        <begin position="73"/>
        <end position="134"/>
    </location>
</feature>
<dbReference type="AlphaFoldDB" id="A0A9P0L210"/>
<keyword evidence="1" id="KW-0238">DNA-binding</keyword>
<feature type="signal peptide" evidence="2">
    <location>
        <begin position="1"/>
        <end position="20"/>
    </location>
</feature>